<gene>
    <name evidence="1" type="ORF">ACFQMG_16445</name>
</gene>
<name>A0ABW2FV47_9ACTN</name>
<dbReference type="PANTHER" id="PTHR39328:SF1">
    <property type="entry name" value="BLL2871 PROTEIN"/>
    <property type="match status" value="1"/>
</dbReference>
<dbReference type="RefSeq" id="WP_380231363.1">
    <property type="nucleotide sequence ID" value="NZ_JBHSVH010000002.1"/>
</dbReference>
<dbReference type="SUPFAM" id="SSF56235">
    <property type="entry name" value="N-terminal nucleophile aminohydrolases (Ntn hydrolases)"/>
    <property type="match status" value="1"/>
</dbReference>
<accession>A0ABW2FV47</accession>
<dbReference type="InterPro" id="IPR029055">
    <property type="entry name" value="Ntn_hydrolases_N"/>
</dbReference>
<dbReference type="EMBL" id="JBHTAJ010000028">
    <property type="protein sequence ID" value="MFC7181149.1"/>
    <property type="molecule type" value="Genomic_DNA"/>
</dbReference>
<reference evidence="2" key="1">
    <citation type="journal article" date="2019" name="Int. J. Syst. Evol. Microbiol.">
        <title>The Global Catalogue of Microorganisms (GCM) 10K type strain sequencing project: providing services to taxonomists for standard genome sequencing and annotation.</title>
        <authorList>
            <consortium name="The Broad Institute Genomics Platform"/>
            <consortium name="The Broad Institute Genome Sequencing Center for Infectious Disease"/>
            <person name="Wu L."/>
            <person name="Ma J."/>
        </authorList>
    </citation>
    <scope>NUCLEOTIDE SEQUENCE [LARGE SCALE GENOMIC DNA]</scope>
    <source>
        <strain evidence="2">CGMCC 1.12859</strain>
    </source>
</reference>
<dbReference type="PANTHER" id="PTHR39328">
    <property type="entry name" value="BLL2871 PROTEIN"/>
    <property type="match status" value="1"/>
</dbReference>
<dbReference type="Gene3D" id="3.60.20.10">
    <property type="entry name" value="Glutamine Phosphoribosylpyrophosphate, subunit 1, domain 1"/>
    <property type="match status" value="1"/>
</dbReference>
<keyword evidence="2" id="KW-1185">Reference proteome</keyword>
<protein>
    <submittedName>
        <fullName evidence="1">DUF1028 domain-containing protein</fullName>
    </submittedName>
</protein>
<proteinExistence type="predicted"/>
<dbReference type="Proteomes" id="UP001596435">
    <property type="component" value="Unassembled WGS sequence"/>
</dbReference>
<dbReference type="InterPro" id="IPR010430">
    <property type="entry name" value="DUF1028"/>
</dbReference>
<organism evidence="1 2">
    <name type="scientific">Kitasatospora paranensis</name>
    <dbReference type="NCBI Taxonomy" id="258053"/>
    <lineage>
        <taxon>Bacteria</taxon>
        <taxon>Bacillati</taxon>
        <taxon>Actinomycetota</taxon>
        <taxon>Actinomycetes</taxon>
        <taxon>Kitasatosporales</taxon>
        <taxon>Streptomycetaceae</taxon>
        <taxon>Kitasatospora</taxon>
    </lineage>
</organism>
<dbReference type="Pfam" id="PF06267">
    <property type="entry name" value="DUF1028"/>
    <property type="match status" value="1"/>
</dbReference>
<evidence type="ECO:0000313" key="2">
    <source>
        <dbReference type="Proteomes" id="UP001596435"/>
    </source>
</evidence>
<evidence type="ECO:0000313" key="1">
    <source>
        <dbReference type="EMBL" id="MFC7181149.1"/>
    </source>
</evidence>
<comment type="caution">
    <text evidence="1">The sequence shown here is derived from an EMBL/GenBank/DDBJ whole genome shotgun (WGS) entry which is preliminary data.</text>
</comment>
<sequence>MTFSIAARCARTGQVGVAIASSSPAVASRCAHVRAGVGAACTQNVTDPRLGPWLLDLIAAGSSAADAVRHTADTETLIAWRQLTAVGTEGSPAAFSGEHALGTHAQAVGPDCVAAGNMLLHEGVPQAMIDAFAGQPGLPLAQRLLDALTAGATAGGEEGPVHSAGLLVADAAPWPVVDLRVDWTEDDPVAGLGALWRVWEPQQDAYVRRALAPELAPGYGVPGDLR</sequence>